<comment type="caution">
    <text evidence="1">The sequence shown here is derived from an EMBL/GenBank/DDBJ whole genome shotgun (WGS) entry which is preliminary data.</text>
</comment>
<name>A0ACB7TKN8_HYAAI</name>
<dbReference type="Proteomes" id="UP000821845">
    <property type="component" value="Chromosome 1"/>
</dbReference>
<keyword evidence="2" id="KW-1185">Reference proteome</keyword>
<evidence type="ECO:0000313" key="2">
    <source>
        <dbReference type="Proteomes" id="UP000821845"/>
    </source>
</evidence>
<organism evidence="1 2">
    <name type="scientific">Hyalomma asiaticum</name>
    <name type="common">Tick</name>
    <dbReference type="NCBI Taxonomy" id="266040"/>
    <lineage>
        <taxon>Eukaryota</taxon>
        <taxon>Metazoa</taxon>
        <taxon>Ecdysozoa</taxon>
        <taxon>Arthropoda</taxon>
        <taxon>Chelicerata</taxon>
        <taxon>Arachnida</taxon>
        <taxon>Acari</taxon>
        <taxon>Parasitiformes</taxon>
        <taxon>Ixodida</taxon>
        <taxon>Ixodoidea</taxon>
        <taxon>Ixodidae</taxon>
        <taxon>Hyalomminae</taxon>
        <taxon>Hyalomma</taxon>
    </lineage>
</organism>
<proteinExistence type="predicted"/>
<sequence length="440" mass="46968">MGGSKFLVCTRNANQATKLMVAEEFRLNHEKVAVEAVGPPVTYVNVYRLPAYLPDDVLTNSLQQYGKVKSVTFATVATRQNKLNGVRVVKMEMSKPVPNFTTIQGHRVMCEYRGMRRVCARCGDDGHVASACTRPYCKRCGVFGHDTEGCVEECKRCGGHHGTRDCFRRRSYVAAARGFPSASDPPPNSDQSSEPALSKAPEAKIPAPDKKKTPNYWDGDKTEENDARSAATSSLTHQGDQRDGSEDTGSVTSDSDHLAICTSESSSAEPSPNSSPSLTSSGEEQAVPTFAASLDTAQTASPNANTESLAQPPLGMSRVACLDDAPIVSCGPYVLPPDHAYVIPASDPGPSRQTEAAPPTAGASQPGLVQRHRSRSRRREGDGDGSEPKERAGSTENNLRRSKTAVVSSDSDAARRAESKKPRKGSLGDGSPPPRGDPKP</sequence>
<evidence type="ECO:0000313" key="1">
    <source>
        <dbReference type="EMBL" id="KAH6947370.1"/>
    </source>
</evidence>
<dbReference type="EMBL" id="CM023481">
    <property type="protein sequence ID" value="KAH6947370.1"/>
    <property type="molecule type" value="Genomic_DNA"/>
</dbReference>
<reference evidence="1" key="1">
    <citation type="submission" date="2020-05" db="EMBL/GenBank/DDBJ databases">
        <title>Large-scale comparative analyses of tick genomes elucidate their genetic diversity and vector capacities.</title>
        <authorList>
            <person name="Jia N."/>
            <person name="Wang J."/>
            <person name="Shi W."/>
            <person name="Du L."/>
            <person name="Sun Y."/>
            <person name="Zhan W."/>
            <person name="Jiang J."/>
            <person name="Wang Q."/>
            <person name="Zhang B."/>
            <person name="Ji P."/>
            <person name="Sakyi L.B."/>
            <person name="Cui X."/>
            <person name="Yuan T."/>
            <person name="Jiang B."/>
            <person name="Yang W."/>
            <person name="Lam T.T.-Y."/>
            <person name="Chang Q."/>
            <person name="Ding S."/>
            <person name="Wang X."/>
            <person name="Zhu J."/>
            <person name="Ruan X."/>
            <person name="Zhao L."/>
            <person name="Wei J."/>
            <person name="Que T."/>
            <person name="Du C."/>
            <person name="Cheng J."/>
            <person name="Dai P."/>
            <person name="Han X."/>
            <person name="Huang E."/>
            <person name="Gao Y."/>
            <person name="Liu J."/>
            <person name="Shao H."/>
            <person name="Ye R."/>
            <person name="Li L."/>
            <person name="Wei W."/>
            <person name="Wang X."/>
            <person name="Wang C."/>
            <person name="Yang T."/>
            <person name="Huo Q."/>
            <person name="Li W."/>
            <person name="Guo W."/>
            <person name="Chen H."/>
            <person name="Zhou L."/>
            <person name="Ni X."/>
            <person name="Tian J."/>
            <person name="Zhou Y."/>
            <person name="Sheng Y."/>
            <person name="Liu T."/>
            <person name="Pan Y."/>
            <person name="Xia L."/>
            <person name="Li J."/>
            <person name="Zhao F."/>
            <person name="Cao W."/>
        </authorList>
    </citation>
    <scope>NUCLEOTIDE SEQUENCE</scope>
    <source>
        <strain evidence="1">Hyas-2018</strain>
    </source>
</reference>
<accession>A0ACB7TKN8</accession>
<protein>
    <submittedName>
        <fullName evidence="1">Uncharacterized protein</fullName>
    </submittedName>
</protein>
<gene>
    <name evidence="1" type="ORF">HPB50_018523</name>
</gene>